<name>A0ABR1KZN8_9PEZI</name>
<evidence type="ECO:0000313" key="4">
    <source>
        <dbReference type="Proteomes" id="UP001363622"/>
    </source>
</evidence>
<feature type="compositionally biased region" description="Low complexity" evidence="1">
    <location>
        <begin position="50"/>
        <end position="81"/>
    </location>
</feature>
<evidence type="ECO:0008006" key="5">
    <source>
        <dbReference type="Google" id="ProtNLM"/>
    </source>
</evidence>
<gene>
    <name evidence="3" type="ORF">IWZ03DRAFT_370123</name>
</gene>
<reference evidence="3 4" key="1">
    <citation type="submission" date="2024-04" db="EMBL/GenBank/DDBJ databases">
        <title>Phyllosticta paracitricarpa is synonymous to the EU quarantine fungus P. citricarpa based on phylogenomic analyses.</title>
        <authorList>
            <consortium name="Lawrence Berkeley National Laboratory"/>
            <person name="Van Ingen-Buijs V.A."/>
            <person name="Van Westerhoven A.C."/>
            <person name="Haridas S."/>
            <person name="Skiadas P."/>
            <person name="Martin F."/>
            <person name="Groenewald J.Z."/>
            <person name="Crous P.W."/>
            <person name="Seidl M.F."/>
        </authorList>
    </citation>
    <scope>NUCLEOTIDE SEQUENCE [LARGE SCALE GENOMIC DNA]</scope>
    <source>
        <strain evidence="3 4">CBS 123371</strain>
    </source>
</reference>
<accession>A0ABR1KZN8</accession>
<dbReference type="Proteomes" id="UP001363622">
    <property type="component" value="Unassembled WGS sequence"/>
</dbReference>
<evidence type="ECO:0000256" key="2">
    <source>
        <dbReference type="SAM" id="SignalP"/>
    </source>
</evidence>
<sequence length="88" mass="9275">MRIVATILLHLLSFSSRPISYRPSQAIIVVFSLTARLALPSISTLGGEKAAAGPTTHPGLPTHPLCPLLSRSSPSHPHCSLAAQRAKT</sequence>
<keyword evidence="4" id="KW-1185">Reference proteome</keyword>
<feature type="signal peptide" evidence="2">
    <location>
        <begin position="1"/>
        <end position="16"/>
    </location>
</feature>
<comment type="caution">
    <text evidence="3">The sequence shown here is derived from an EMBL/GenBank/DDBJ whole genome shotgun (WGS) entry which is preliminary data.</text>
</comment>
<keyword evidence="2" id="KW-0732">Signal</keyword>
<evidence type="ECO:0000256" key="1">
    <source>
        <dbReference type="SAM" id="MobiDB-lite"/>
    </source>
</evidence>
<organism evidence="3 4">
    <name type="scientific">Phyllosticta citriasiana</name>
    <dbReference type="NCBI Taxonomy" id="595635"/>
    <lineage>
        <taxon>Eukaryota</taxon>
        <taxon>Fungi</taxon>
        <taxon>Dikarya</taxon>
        <taxon>Ascomycota</taxon>
        <taxon>Pezizomycotina</taxon>
        <taxon>Dothideomycetes</taxon>
        <taxon>Dothideomycetes incertae sedis</taxon>
        <taxon>Botryosphaeriales</taxon>
        <taxon>Phyllostictaceae</taxon>
        <taxon>Phyllosticta</taxon>
    </lineage>
</organism>
<proteinExistence type="predicted"/>
<evidence type="ECO:0000313" key="3">
    <source>
        <dbReference type="EMBL" id="KAK7522052.1"/>
    </source>
</evidence>
<dbReference type="EMBL" id="JBBPHU010000002">
    <property type="protein sequence ID" value="KAK7522052.1"/>
    <property type="molecule type" value="Genomic_DNA"/>
</dbReference>
<protein>
    <recommendedName>
        <fullName evidence="5">Secreted protein</fullName>
    </recommendedName>
</protein>
<feature type="region of interest" description="Disordered" evidence="1">
    <location>
        <begin position="48"/>
        <end position="88"/>
    </location>
</feature>
<feature type="chain" id="PRO_5046420058" description="Secreted protein" evidence="2">
    <location>
        <begin position="17"/>
        <end position="88"/>
    </location>
</feature>